<dbReference type="InterPro" id="IPR027417">
    <property type="entry name" value="P-loop_NTPase"/>
</dbReference>
<name>A0A370QM90_9GAMM</name>
<dbReference type="SUPFAM" id="SSF52540">
    <property type="entry name" value="P-loop containing nucleoside triphosphate hydrolases"/>
    <property type="match status" value="1"/>
</dbReference>
<evidence type="ECO:0000313" key="2">
    <source>
        <dbReference type="Proteomes" id="UP000254848"/>
    </source>
</evidence>
<evidence type="ECO:0008006" key="3">
    <source>
        <dbReference type="Google" id="ProtNLM"/>
    </source>
</evidence>
<dbReference type="EMBL" id="QRAP01000007">
    <property type="protein sequence ID" value="RDK89489.1"/>
    <property type="molecule type" value="Genomic_DNA"/>
</dbReference>
<keyword evidence="2" id="KW-1185">Reference proteome</keyword>
<dbReference type="Gene3D" id="3.40.50.300">
    <property type="entry name" value="P-loop containing nucleotide triphosphate hydrolases"/>
    <property type="match status" value="1"/>
</dbReference>
<reference evidence="1 2" key="1">
    <citation type="submission" date="2018-07" db="EMBL/GenBank/DDBJ databases">
        <title>Genomic Encyclopedia of Type Strains, Phase IV (KMG-IV): sequencing the most valuable type-strain genomes for metagenomic binning, comparative biology and taxonomic classification.</title>
        <authorList>
            <person name="Goeker M."/>
        </authorList>
    </citation>
    <scope>NUCLEOTIDE SEQUENCE [LARGE SCALE GENOMIC DNA]</scope>
    <source>
        <strain evidence="1 2">DSM 103736</strain>
    </source>
</reference>
<sequence length="1536" mass="174203">MKYSILIRPFLSICKGIWTRIQRPLAERKALMHPEQEKHSLYSVMEVTLVHLGVEPSALQPNWKRWVLLLESKIVATETFAMPHVKEWLNVAEVQEHLKNLAVQKLTGNINPFESEQVLIESYVAKTGETENRAKDIIYQAVTAITEGTLSGLKDPELGNLMRMQSQTMHERFEELKQRLFPEQMFSVQQLCSVNEQWLKETLSNKIRSKTRLGQVLCPGASGFVLTRTALMKQFSDELSTLPEGGVIVVTGAEGNGKSWLVAQHWLSVSVKPLTAFIRAEDIEEPCNDISAVVVNALCHSCQGDLSLHTKFWQEQFRTWSDSTKRPACGFIVILDGINQRPAIRWAHFIDRLSEFLQGLGGKLIVTSRKHYFTQNVESRLATPIIKRPVPEWSAEERDSILALRHISIAGRKLSESVATSLLNPRMLGIALELFSAEQLHDLAELSVSLMLFEHIKVSQRESYELSAELFSNKLRSFGQEVLERIEIKDNEDIDIFNAELNSVFEGGLQAVIDGRFFTPLPEDTTRYRIHPEGLSLALGMAILDIVNKAARNHKDLDEVMASVVEPIIALDKTSDTLFAALTIASLERQYPVASGVAILVSFAGLQNPDALLTPAFMALARRRPEIFINACEHLALRDINLPQHYWIEDALLHASRHTSSAEKILTAANNWLVWSPTLIPRWSVGVVQRDADIQAESEKRQKEREHKIVLLSAEEKEIFRTLVLKDTDSLSALHSLAMKLFAGKALMPHINALVKWNFASNINQDYGAPWQTFRDLIAFNSIDWQNVRSHLREQWTFFVHNKSSCTGKWTAINLLMATGNSDDAQLAEMLAHQLRDNSSDIKGWHINESWCEADPCNPANPESSNVSQTADKHSKLDVSKLFNSFGIGYQETFFTGATTSLARYQPQIAIDNHLKLVEDILCRSGLPLRQGIFALLPHRALITPDIARKLVRRVTSSTRDDRSAWSSLDEESELMQQFQLILAFHQLSANEQISVLRTLRYGDKLIMSLSDSLKTLDWQDTEKNVLAALANGDTDEQLTSLLFHPKTGPLPASLVNALPQLLSSASQSVRHLTLKMLINVNDPIALRCGAEIVMSESITSSHQYEQWHFSALLLKAINQNIISWEEGKTHLTYFHIAQLAGIYNGEIARDAAQYFDVLLNNAFQQTVDVGTLQLKLFLRSTDDRAYTFHHLSEVAVPKREDGEDMRSLMALQEMDNFEKQQQRIQHNYHDIKDILTKLNLSDLTNHYYPDDIAALVRAEPERSLAWANLFLENKNVDVLHQVRHIGLTLAQAISAQHPEVSVRLFERLEHVVPFCRVVFTEAELDLCAVAVWSSFDSPEIEALRWRRLALAENNNRLAHEVWAALFCQQSEKLLQYTRKCCKSSWPVLKARGIMMAGYLGQNELSDNTLKANTCSGLLQKSFKSASDSYQRHLWTLHWFKLMQQASTAESFWCNSVIFLQVVDERFLTIGHEHTDSSDIFLQYWPIVLSKLNSRFQKPSNKRMENLFGGKAPWPGFLTCPNLSRRHDEEDTVHGL</sequence>
<proteinExistence type="predicted"/>
<protein>
    <recommendedName>
        <fullName evidence="3">NACHT domain-containing protein</fullName>
    </recommendedName>
</protein>
<dbReference type="Proteomes" id="UP000254848">
    <property type="component" value="Unassembled WGS sequence"/>
</dbReference>
<organism evidence="1 2">
    <name type="scientific">Enterobacillus tribolii</name>
    <dbReference type="NCBI Taxonomy" id="1487935"/>
    <lineage>
        <taxon>Bacteria</taxon>
        <taxon>Pseudomonadati</taxon>
        <taxon>Pseudomonadota</taxon>
        <taxon>Gammaproteobacteria</taxon>
        <taxon>Enterobacterales</taxon>
        <taxon>Hafniaceae</taxon>
        <taxon>Enterobacillus</taxon>
    </lineage>
</organism>
<accession>A0A370QM90</accession>
<gene>
    <name evidence="1" type="ORF">C8D90_107140</name>
</gene>
<comment type="caution">
    <text evidence="1">The sequence shown here is derived from an EMBL/GenBank/DDBJ whole genome shotgun (WGS) entry which is preliminary data.</text>
</comment>
<evidence type="ECO:0000313" key="1">
    <source>
        <dbReference type="EMBL" id="RDK89489.1"/>
    </source>
</evidence>